<dbReference type="Gene3D" id="1.10.10.10">
    <property type="entry name" value="Winged helix-like DNA-binding domain superfamily/Winged helix DNA-binding domain"/>
    <property type="match status" value="1"/>
</dbReference>
<organism evidence="1 2">
    <name type="scientific">Fusicatenibacter faecihominis</name>
    <dbReference type="NCBI Taxonomy" id="2881276"/>
    <lineage>
        <taxon>Bacteria</taxon>
        <taxon>Bacillati</taxon>
        <taxon>Bacillota</taxon>
        <taxon>Clostridia</taxon>
        <taxon>Lachnospirales</taxon>
        <taxon>Lachnospiraceae</taxon>
        <taxon>Fusicatenibacter</taxon>
    </lineage>
</organism>
<dbReference type="RefSeq" id="WP_227615141.1">
    <property type="nucleotide sequence ID" value="NZ_JAJEPR010000012.1"/>
</dbReference>
<accession>A0AAE3DT43</accession>
<reference evidence="1 2" key="1">
    <citation type="submission" date="2021-10" db="EMBL/GenBank/DDBJ databases">
        <title>Anaerobic single-cell dispensing facilitates the cultivation of human gut bacteria.</title>
        <authorList>
            <person name="Afrizal A."/>
        </authorList>
    </citation>
    <scope>NUCLEOTIDE SEQUENCE [LARGE SCALE GENOMIC DNA]</scope>
    <source>
        <strain evidence="1 2">CLA-AA-H277</strain>
    </source>
</reference>
<dbReference type="InterPro" id="IPR036388">
    <property type="entry name" value="WH-like_DNA-bd_sf"/>
</dbReference>
<dbReference type="GO" id="GO:0006355">
    <property type="term" value="P:regulation of DNA-templated transcription"/>
    <property type="evidence" value="ECO:0007669"/>
    <property type="project" value="InterPro"/>
</dbReference>
<dbReference type="GO" id="GO:0003677">
    <property type="term" value="F:DNA binding"/>
    <property type="evidence" value="ECO:0007669"/>
    <property type="project" value="InterPro"/>
</dbReference>
<evidence type="ECO:0000313" key="2">
    <source>
        <dbReference type="Proteomes" id="UP001197875"/>
    </source>
</evidence>
<dbReference type="Proteomes" id="UP001197875">
    <property type="component" value="Unassembled WGS sequence"/>
</dbReference>
<dbReference type="EMBL" id="JAJEPR010000012">
    <property type="protein sequence ID" value="MCC2189933.1"/>
    <property type="molecule type" value="Genomic_DNA"/>
</dbReference>
<comment type="caution">
    <text evidence="1">The sequence shown here is derived from an EMBL/GenBank/DDBJ whole genome shotgun (WGS) entry which is preliminary data.</text>
</comment>
<dbReference type="SUPFAM" id="SSF46894">
    <property type="entry name" value="C-terminal effector domain of the bipartite response regulators"/>
    <property type="match status" value="1"/>
</dbReference>
<protein>
    <submittedName>
        <fullName evidence="1">Uncharacterized protein</fullName>
    </submittedName>
</protein>
<proteinExistence type="predicted"/>
<evidence type="ECO:0000313" key="1">
    <source>
        <dbReference type="EMBL" id="MCC2189933.1"/>
    </source>
</evidence>
<gene>
    <name evidence="1" type="ORF">LKD71_08960</name>
</gene>
<keyword evidence="2" id="KW-1185">Reference proteome</keyword>
<dbReference type="AlphaFoldDB" id="A0AAE3DT43"/>
<dbReference type="InterPro" id="IPR016032">
    <property type="entry name" value="Sig_transdc_resp-reg_C-effctor"/>
</dbReference>
<sequence>MNLHILDKESYDSEITERIRAGEKVDVFDIRGISTLCDYQSQELLLDLTCQGYTRSEICRLRCVELSTVKNQIRNILKKFEMESMSEVAACINGLGIIDYLHMKNADHKKK</sequence>
<name>A0AAE3DT43_9FIRM</name>